<dbReference type="InterPro" id="IPR000887">
    <property type="entry name" value="Aldlse_KDPG_KHG"/>
</dbReference>
<evidence type="ECO:0000256" key="2">
    <source>
        <dbReference type="ARBA" id="ARBA00006906"/>
    </source>
</evidence>
<dbReference type="PANTHER" id="PTHR30246:SF1">
    <property type="entry name" value="2-DEHYDRO-3-DEOXY-6-PHOSPHOGALACTONATE ALDOLASE-RELATED"/>
    <property type="match status" value="1"/>
</dbReference>
<evidence type="ECO:0000313" key="6">
    <source>
        <dbReference type="EMBL" id="AFV00518.1"/>
    </source>
</evidence>
<dbReference type="Gene3D" id="3.20.20.70">
    <property type="entry name" value="Aldolase class I"/>
    <property type="match status" value="1"/>
</dbReference>
<proteinExistence type="inferred from homology"/>
<evidence type="ECO:0000313" key="7">
    <source>
        <dbReference type="Proteomes" id="UP000000466"/>
    </source>
</evidence>
<dbReference type="GO" id="GO:0016829">
    <property type="term" value="F:lyase activity"/>
    <property type="evidence" value="ECO:0007669"/>
    <property type="project" value="UniProtKB-KW"/>
</dbReference>
<dbReference type="AlphaFoldDB" id="K4L2U3"/>
<dbReference type="PANTHER" id="PTHR30246">
    <property type="entry name" value="2-KETO-3-DEOXY-6-PHOSPHOGLUCONATE ALDOLASE"/>
    <property type="match status" value="1"/>
</dbReference>
<evidence type="ECO:0000256" key="1">
    <source>
        <dbReference type="ARBA" id="ARBA00004761"/>
    </source>
</evidence>
<dbReference type="OrthoDB" id="8590323at2"/>
<dbReference type="Proteomes" id="UP000000466">
    <property type="component" value="Chromosome"/>
</dbReference>
<dbReference type="CDD" id="cd00452">
    <property type="entry name" value="KDPG_aldolase"/>
    <property type="match status" value="1"/>
</dbReference>
<dbReference type="STRING" id="1117647.M5M_16935"/>
<protein>
    <submittedName>
        <fullName evidence="6">KDPG and KHG aldolase</fullName>
    </submittedName>
</protein>
<dbReference type="Pfam" id="PF01081">
    <property type="entry name" value="Aldolase"/>
    <property type="match status" value="1"/>
</dbReference>
<evidence type="ECO:0000256" key="4">
    <source>
        <dbReference type="ARBA" id="ARBA00023239"/>
    </source>
</evidence>
<organism evidence="6 7">
    <name type="scientific">Simiduia agarivorans (strain DSM 21679 / JCM 13881 / BCRC 17597 / SA1)</name>
    <dbReference type="NCBI Taxonomy" id="1117647"/>
    <lineage>
        <taxon>Bacteria</taxon>
        <taxon>Pseudomonadati</taxon>
        <taxon>Pseudomonadota</taxon>
        <taxon>Gammaproteobacteria</taxon>
        <taxon>Cellvibrionales</taxon>
        <taxon>Cellvibrionaceae</taxon>
        <taxon>Simiduia</taxon>
    </lineage>
</organism>
<name>K4L2U3_SIMAS</name>
<accession>K4L2U3</accession>
<comment type="similarity">
    <text evidence="2">Belongs to the KHG/KDPG aldolase family.</text>
</comment>
<evidence type="ECO:0000256" key="3">
    <source>
        <dbReference type="ARBA" id="ARBA00011233"/>
    </source>
</evidence>
<dbReference type="EMBL" id="CP003746">
    <property type="protein sequence ID" value="AFV00518.1"/>
    <property type="molecule type" value="Genomic_DNA"/>
</dbReference>
<keyword evidence="5" id="KW-0119">Carbohydrate metabolism</keyword>
<comment type="subunit">
    <text evidence="3">Homotrimer.</text>
</comment>
<gene>
    <name evidence="6" type="ordered locus">M5M_16935</name>
</gene>
<sequence length="212" mass="22330">MSSPQFTQYLAECPLIAIIRGVKPDEVEAVATTLLDAGIRIIEIPLNSPDPLNSIERLARAVEGRGICGAGTVTQVEQVQQVKNVGGEIIVSPNTNPDVIKATLAAGMVSLPGCLTPTDCFTAIGAGATHLKLFPIGDLGPVYFKSLMAVMPKHITTLAVGGMHEGNLAEYWDIGARGYGFGTNIYAAGDTLEQVRTKADLLMTAAAKLPRN</sequence>
<comment type="pathway">
    <text evidence="1">Carbohydrate acid metabolism.</text>
</comment>
<keyword evidence="7" id="KW-1185">Reference proteome</keyword>
<dbReference type="SUPFAM" id="SSF51569">
    <property type="entry name" value="Aldolase"/>
    <property type="match status" value="1"/>
</dbReference>
<dbReference type="KEGG" id="saga:M5M_16935"/>
<dbReference type="NCBIfam" id="NF006600">
    <property type="entry name" value="PRK09140.1"/>
    <property type="match status" value="1"/>
</dbReference>
<dbReference type="RefSeq" id="WP_015048670.1">
    <property type="nucleotide sequence ID" value="NC_018868.3"/>
</dbReference>
<evidence type="ECO:0000256" key="5">
    <source>
        <dbReference type="ARBA" id="ARBA00023277"/>
    </source>
</evidence>
<keyword evidence="4" id="KW-0456">Lyase</keyword>
<reference evidence="6 7" key="1">
    <citation type="journal article" date="2013" name="Genome Announc.">
        <title>Complete genome sequence of Simiduia agarivorans SA1(T), a marine bacterium able to degrade a variety of polysaccharides.</title>
        <authorList>
            <person name="Lin S.Y."/>
            <person name="Shieh W.Y."/>
            <person name="Chen J.S."/>
            <person name="Tang S.L."/>
        </authorList>
    </citation>
    <scope>NUCLEOTIDE SEQUENCE [LARGE SCALE GENOMIC DNA]</scope>
    <source>
        <strain evidence="7">DSM 21679 / JCM 13881 / BCRC 17597 / SA1</strain>
    </source>
</reference>
<dbReference type="eggNOG" id="COG0800">
    <property type="taxonomic scope" value="Bacteria"/>
</dbReference>
<dbReference type="InterPro" id="IPR013785">
    <property type="entry name" value="Aldolase_TIM"/>
</dbReference>
<dbReference type="HOGENOM" id="CLU_077795_2_1_6"/>